<evidence type="ECO:0000256" key="1">
    <source>
        <dbReference type="SAM" id="SignalP"/>
    </source>
</evidence>
<sequence>MRTLTYLAAALMLIVAASLLPAAAAQTVPAKVVAEIARARLATTKYAMDLESAKADGYAIITPMIPNMGYHFLNSKIQGFDVTKPPILVYVRKSDAWQLAAIEWVYPKRPASPPLPGAQYGSFGAACHYVDGSFVEAAAEDKCGKANAKTGAAFNFWHPPLVTLHLWIWYPNPSGIFGEFNPLLTPFNND</sequence>
<name>A0A537KVX2_9BACT</name>
<accession>A0A537KVX2</accession>
<dbReference type="Proteomes" id="UP000319353">
    <property type="component" value="Unassembled WGS sequence"/>
</dbReference>
<gene>
    <name evidence="2" type="ORF">E6H01_10340</name>
</gene>
<comment type="caution">
    <text evidence="2">The sequence shown here is derived from an EMBL/GenBank/DDBJ whole genome shotgun (WGS) entry which is preliminary data.</text>
</comment>
<organism evidence="2 3">
    <name type="scientific">Candidatus Segetimicrobium genomatis</name>
    <dbReference type="NCBI Taxonomy" id="2569760"/>
    <lineage>
        <taxon>Bacteria</taxon>
        <taxon>Bacillati</taxon>
        <taxon>Candidatus Sysuimicrobiota</taxon>
        <taxon>Candidatus Sysuimicrobiia</taxon>
        <taxon>Candidatus Sysuimicrobiales</taxon>
        <taxon>Candidatus Segetimicrobiaceae</taxon>
        <taxon>Candidatus Segetimicrobium</taxon>
    </lineage>
</organism>
<feature type="signal peptide" evidence="1">
    <location>
        <begin position="1"/>
        <end position="24"/>
    </location>
</feature>
<proteinExistence type="predicted"/>
<reference evidence="2 3" key="1">
    <citation type="journal article" date="2019" name="Nat. Microbiol.">
        <title>Mediterranean grassland soil C-N compound turnover is dependent on rainfall and depth, and is mediated by genomically divergent microorganisms.</title>
        <authorList>
            <person name="Diamond S."/>
            <person name="Andeer P.F."/>
            <person name="Li Z."/>
            <person name="Crits-Christoph A."/>
            <person name="Burstein D."/>
            <person name="Anantharaman K."/>
            <person name="Lane K.R."/>
            <person name="Thomas B.C."/>
            <person name="Pan C."/>
            <person name="Northen T.R."/>
            <person name="Banfield J.F."/>
        </authorList>
    </citation>
    <scope>NUCLEOTIDE SEQUENCE [LARGE SCALE GENOMIC DNA]</scope>
    <source>
        <strain evidence="2">NP_4</strain>
    </source>
</reference>
<evidence type="ECO:0000313" key="2">
    <source>
        <dbReference type="EMBL" id="TMI99871.1"/>
    </source>
</evidence>
<feature type="chain" id="PRO_5022156849" description="Cytochrome c-552/DMSO reductase-like haem-binding domain-containing protein" evidence="1">
    <location>
        <begin position="25"/>
        <end position="190"/>
    </location>
</feature>
<evidence type="ECO:0000313" key="3">
    <source>
        <dbReference type="Proteomes" id="UP000319353"/>
    </source>
</evidence>
<protein>
    <recommendedName>
        <fullName evidence="4">Cytochrome c-552/DMSO reductase-like haem-binding domain-containing protein</fullName>
    </recommendedName>
</protein>
<dbReference type="AlphaFoldDB" id="A0A537KVX2"/>
<dbReference type="EMBL" id="VBAL01000126">
    <property type="protein sequence ID" value="TMI99871.1"/>
    <property type="molecule type" value="Genomic_DNA"/>
</dbReference>
<evidence type="ECO:0008006" key="4">
    <source>
        <dbReference type="Google" id="ProtNLM"/>
    </source>
</evidence>
<keyword evidence="1" id="KW-0732">Signal</keyword>